<feature type="transmembrane region" description="Helical" evidence="7">
    <location>
        <begin position="395"/>
        <end position="415"/>
    </location>
</feature>
<evidence type="ECO:0000256" key="7">
    <source>
        <dbReference type="SAM" id="Phobius"/>
    </source>
</evidence>
<feature type="domain" description="Threonine/serine exporter-like N-terminal" evidence="8">
    <location>
        <begin position="201"/>
        <end position="382"/>
    </location>
</feature>
<dbReference type="InterPro" id="IPR051361">
    <property type="entry name" value="ThrE/Ser_Exporter"/>
</dbReference>
<comment type="caution">
    <text evidence="10">The sequence shown here is derived from an EMBL/GenBank/DDBJ whole genome shotgun (WGS) entry which is preliminary data.</text>
</comment>
<evidence type="ECO:0000256" key="1">
    <source>
        <dbReference type="ARBA" id="ARBA00004141"/>
    </source>
</evidence>
<gene>
    <name evidence="10" type="ORF">JOE66_001194</name>
</gene>
<feature type="transmembrane region" description="Helical" evidence="7">
    <location>
        <begin position="362"/>
        <end position="383"/>
    </location>
</feature>
<dbReference type="Proteomes" id="UP000776164">
    <property type="component" value="Unassembled WGS sequence"/>
</dbReference>
<comment type="similarity">
    <text evidence="5">Belongs to the ThrE exporter (TC 2.A.79) family.</text>
</comment>
<dbReference type="InterPro" id="IPR010619">
    <property type="entry name" value="ThrE-like_N"/>
</dbReference>
<feature type="transmembrane region" description="Helical" evidence="7">
    <location>
        <begin position="447"/>
        <end position="464"/>
    </location>
</feature>
<feature type="region of interest" description="Disordered" evidence="6">
    <location>
        <begin position="1"/>
        <end position="56"/>
    </location>
</feature>
<evidence type="ECO:0000256" key="6">
    <source>
        <dbReference type="SAM" id="MobiDB-lite"/>
    </source>
</evidence>
<accession>A0ABS2L486</accession>
<keyword evidence="2 7" id="KW-0812">Transmembrane</keyword>
<dbReference type="RefSeq" id="WP_205107632.1">
    <property type="nucleotide sequence ID" value="NZ_BAAAHT010000013.1"/>
</dbReference>
<feature type="compositionally biased region" description="Basic and acidic residues" evidence="6">
    <location>
        <begin position="1"/>
        <end position="19"/>
    </location>
</feature>
<organism evidence="10 11">
    <name type="scientific">Subtercola frigoramans</name>
    <dbReference type="NCBI Taxonomy" id="120298"/>
    <lineage>
        <taxon>Bacteria</taxon>
        <taxon>Bacillati</taxon>
        <taxon>Actinomycetota</taxon>
        <taxon>Actinomycetes</taxon>
        <taxon>Micrococcales</taxon>
        <taxon>Microbacteriaceae</taxon>
        <taxon>Subtercola</taxon>
    </lineage>
</organism>
<feature type="transmembrane region" description="Helical" evidence="7">
    <location>
        <begin position="272"/>
        <end position="292"/>
    </location>
</feature>
<keyword evidence="3 7" id="KW-1133">Transmembrane helix</keyword>
<dbReference type="InterPro" id="IPR024528">
    <property type="entry name" value="ThrE_2"/>
</dbReference>
<reference evidence="10 11" key="1">
    <citation type="submission" date="2021-01" db="EMBL/GenBank/DDBJ databases">
        <title>Sequencing the genomes of 1000 actinobacteria strains.</title>
        <authorList>
            <person name="Klenk H.-P."/>
        </authorList>
    </citation>
    <scope>NUCLEOTIDE SEQUENCE [LARGE SCALE GENOMIC DNA]</scope>
    <source>
        <strain evidence="10 11">DSM 13057</strain>
    </source>
</reference>
<feature type="domain" description="Threonine/Serine exporter ThrE" evidence="9">
    <location>
        <begin position="402"/>
        <end position="528"/>
    </location>
</feature>
<feature type="transmembrane region" description="Helical" evidence="7">
    <location>
        <begin position="505"/>
        <end position="533"/>
    </location>
</feature>
<feature type="transmembrane region" description="Helical" evidence="7">
    <location>
        <begin position="422"/>
        <end position="441"/>
    </location>
</feature>
<evidence type="ECO:0000256" key="4">
    <source>
        <dbReference type="ARBA" id="ARBA00023136"/>
    </source>
</evidence>
<evidence type="ECO:0000313" key="11">
    <source>
        <dbReference type="Proteomes" id="UP000776164"/>
    </source>
</evidence>
<feature type="transmembrane region" description="Helical" evidence="7">
    <location>
        <begin position="476"/>
        <end position="493"/>
    </location>
</feature>
<sequence length="544" mass="56393">MPGRIEHQPEPQGESRLDSELDSALDSALEPRPEPTPQPATRHSDPRRAWHSASSSARRLLGKTLKPPVPLDPDAAEIAAATKDTAILTMLRTLGVAMLASSQATNDVESTLYEIAATYKLTGIRIAVLPTMVILQLDAIAGPGESPVTGSISLETGAQRIVLGHTDSRHQRGPGSGAGVPRPGAPRPGEPGIARAGRTDLDTVSTVSIRLDQAAAIERLVNDARRGTLNPDDALDRLAAIRAAPPRFGPWMTVLGHTVLCLGFGLTLNPTVAALPAYVLLGALVGVLLLLGRRLPTVASAMPVFAAFIVTVVTSLFLANAVGDDPLKLIAPALVSFLPGLTLTVASIELTSNQIIAGASRIVYGVAQLLLLAFGVIAGLTVTGNVTVTTTGQTLGWWAPLVGVAFVAVGFLLFLSAPPRALLWIVVALFASYGAQALGAIVIGPELAGFVGALVVVPLSRFFAQFRTAPPATVMMLASFWLLVPGALGFIGINEAAAQTAVSGAAASVSTLVTTALSLFSIALGILVGTGLTRDFDKAKRRRG</sequence>
<feature type="transmembrane region" description="Helical" evidence="7">
    <location>
        <begin position="304"/>
        <end position="323"/>
    </location>
</feature>
<dbReference type="PANTHER" id="PTHR31082:SF4">
    <property type="entry name" value="PHEROMONE-REGULATED MEMBRANE PROTEIN 10"/>
    <property type="match status" value="1"/>
</dbReference>
<dbReference type="Pfam" id="PF06738">
    <property type="entry name" value="ThrE"/>
    <property type="match status" value="1"/>
</dbReference>
<dbReference type="PANTHER" id="PTHR31082">
    <property type="entry name" value="PHEROMONE-REGULATED MEMBRANE PROTEIN 10"/>
    <property type="match status" value="1"/>
</dbReference>
<keyword evidence="11" id="KW-1185">Reference proteome</keyword>
<comment type="subcellular location">
    <subcellularLocation>
        <location evidence="1">Membrane</location>
        <topology evidence="1">Multi-pass membrane protein</topology>
    </subcellularLocation>
</comment>
<protein>
    <submittedName>
        <fullName evidence="10">Uncharacterized membrane protein YjjP (DUF1212 family)</fullName>
    </submittedName>
</protein>
<proteinExistence type="inferred from homology"/>
<feature type="transmembrane region" description="Helical" evidence="7">
    <location>
        <begin position="329"/>
        <end position="350"/>
    </location>
</feature>
<evidence type="ECO:0000313" key="10">
    <source>
        <dbReference type="EMBL" id="MBM7471560.1"/>
    </source>
</evidence>
<dbReference type="EMBL" id="JAFBBU010000001">
    <property type="protein sequence ID" value="MBM7471560.1"/>
    <property type="molecule type" value="Genomic_DNA"/>
</dbReference>
<keyword evidence="4 7" id="KW-0472">Membrane</keyword>
<evidence type="ECO:0000259" key="9">
    <source>
        <dbReference type="Pfam" id="PF12821"/>
    </source>
</evidence>
<evidence type="ECO:0000256" key="2">
    <source>
        <dbReference type="ARBA" id="ARBA00022692"/>
    </source>
</evidence>
<dbReference type="Pfam" id="PF12821">
    <property type="entry name" value="ThrE_2"/>
    <property type="match status" value="1"/>
</dbReference>
<feature type="region of interest" description="Disordered" evidence="6">
    <location>
        <begin position="165"/>
        <end position="197"/>
    </location>
</feature>
<evidence type="ECO:0000259" key="8">
    <source>
        <dbReference type="Pfam" id="PF06738"/>
    </source>
</evidence>
<evidence type="ECO:0000256" key="5">
    <source>
        <dbReference type="ARBA" id="ARBA00034125"/>
    </source>
</evidence>
<name>A0ABS2L486_9MICO</name>
<evidence type="ECO:0000256" key="3">
    <source>
        <dbReference type="ARBA" id="ARBA00022989"/>
    </source>
</evidence>